<dbReference type="HOGENOM" id="CLU_104375_0_0_1"/>
<dbReference type="EnsemblPlants" id="OPUNC02G19270.1">
    <property type="protein sequence ID" value="OPUNC02G19270.1"/>
    <property type="gene ID" value="OPUNC02G19270"/>
</dbReference>
<name>A0A0E0K1F0_ORYPU</name>
<dbReference type="Proteomes" id="UP000026962">
    <property type="component" value="Chromosome 2"/>
</dbReference>
<dbReference type="AlphaFoldDB" id="A0A0E0K1F0"/>
<feature type="region of interest" description="Disordered" evidence="1">
    <location>
        <begin position="1"/>
        <end position="22"/>
    </location>
</feature>
<feature type="compositionally biased region" description="Basic and acidic residues" evidence="1">
    <location>
        <begin position="7"/>
        <end position="18"/>
    </location>
</feature>
<organism evidence="2">
    <name type="scientific">Oryza punctata</name>
    <name type="common">Red rice</name>
    <dbReference type="NCBI Taxonomy" id="4537"/>
    <lineage>
        <taxon>Eukaryota</taxon>
        <taxon>Viridiplantae</taxon>
        <taxon>Streptophyta</taxon>
        <taxon>Embryophyta</taxon>
        <taxon>Tracheophyta</taxon>
        <taxon>Spermatophyta</taxon>
        <taxon>Magnoliopsida</taxon>
        <taxon>Liliopsida</taxon>
        <taxon>Poales</taxon>
        <taxon>Poaceae</taxon>
        <taxon>BOP clade</taxon>
        <taxon>Oryzoideae</taxon>
        <taxon>Oryzeae</taxon>
        <taxon>Oryzinae</taxon>
        <taxon>Oryza</taxon>
    </lineage>
</organism>
<accession>A0A0E0K1F0</accession>
<proteinExistence type="predicted"/>
<evidence type="ECO:0000313" key="3">
    <source>
        <dbReference type="Proteomes" id="UP000026962"/>
    </source>
</evidence>
<dbReference type="OMA" id="IEVWPQH"/>
<protein>
    <submittedName>
        <fullName evidence="2">Uncharacterized protein</fullName>
    </submittedName>
</protein>
<sequence>MEALEVSAHDQSGDDGGHDGGGLELARLVEVGPPAVRRDAVWRGGDTARAVVVGWCRRRIRVQTAKIRTSMAPTTGTVRQGACGAVTWFCDDGAVVSSDGERSRRHRKLAGALSRRGLVGGVSMTYNESLDGMGRRWRCHVGRRLAAGASVLWGFRRRGVGTVAVRVGGSFSALRRMKADRRKGTGAVEFMCWRRLFGGGHWVVAFGREGRLWAKAYLGGPLPGRQWRHLGA</sequence>
<reference evidence="2" key="1">
    <citation type="submission" date="2015-04" db="UniProtKB">
        <authorList>
            <consortium name="EnsemblPlants"/>
        </authorList>
    </citation>
    <scope>IDENTIFICATION</scope>
</reference>
<evidence type="ECO:0000313" key="2">
    <source>
        <dbReference type="EnsemblPlants" id="OPUNC02G19270.1"/>
    </source>
</evidence>
<evidence type="ECO:0000256" key="1">
    <source>
        <dbReference type="SAM" id="MobiDB-lite"/>
    </source>
</evidence>
<reference evidence="2" key="2">
    <citation type="submission" date="2018-05" db="EMBL/GenBank/DDBJ databases">
        <title>OpunRS2 (Oryza punctata Reference Sequence Version 2).</title>
        <authorList>
            <person name="Zhang J."/>
            <person name="Kudrna D."/>
            <person name="Lee S."/>
            <person name="Talag J."/>
            <person name="Welchert J."/>
            <person name="Wing R.A."/>
        </authorList>
    </citation>
    <scope>NUCLEOTIDE SEQUENCE [LARGE SCALE GENOMIC DNA]</scope>
</reference>
<keyword evidence="3" id="KW-1185">Reference proteome</keyword>
<dbReference type="Gramene" id="OPUNC02G19270.1">
    <property type="protein sequence ID" value="OPUNC02G19270.1"/>
    <property type="gene ID" value="OPUNC02G19270"/>
</dbReference>